<dbReference type="AlphaFoldDB" id="A0A9P1FKT9"/>
<evidence type="ECO:0000313" key="2">
    <source>
        <dbReference type="EMBL" id="CAI3978170.1"/>
    </source>
</evidence>
<keyword evidence="5" id="KW-1185">Reference proteome</keyword>
<dbReference type="EMBL" id="CAMXCT020000391">
    <property type="protein sequence ID" value="CAL1131545.1"/>
    <property type="molecule type" value="Genomic_DNA"/>
</dbReference>
<gene>
    <name evidence="2" type="ORF">C1SCF055_LOCUS6243</name>
</gene>
<protein>
    <submittedName>
        <fullName evidence="4">Guanylate cyclase domain-containing protein</fullName>
    </submittedName>
</protein>
<evidence type="ECO:0000256" key="1">
    <source>
        <dbReference type="SAM" id="MobiDB-lite"/>
    </source>
</evidence>
<dbReference type="EMBL" id="CAMXCT030000391">
    <property type="protein sequence ID" value="CAL4765482.1"/>
    <property type="molecule type" value="Genomic_DNA"/>
</dbReference>
<reference evidence="2" key="1">
    <citation type="submission" date="2022-10" db="EMBL/GenBank/DDBJ databases">
        <authorList>
            <person name="Chen Y."/>
            <person name="Dougan E. K."/>
            <person name="Chan C."/>
            <person name="Rhodes N."/>
            <person name="Thang M."/>
        </authorList>
    </citation>
    <scope>NUCLEOTIDE SEQUENCE</scope>
</reference>
<evidence type="ECO:0000313" key="4">
    <source>
        <dbReference type="EMBL" id="CAL4765482.1"/>
    </source>
</evidence>
<name>A0A9P1FKT9_9DINO</name>
<reference evidence="3" key="2">
    <citation type="submission" date="2024-04" db="EMBL/GenBank/DDBJ databases">
        <authorList>
            <person name="Chen Y."/>
            <person name="Shah S."/>
            <person name="Dougan E. K."/>
            <person name="Thang M."/>
            <person name="Chan C."/>
        </authorList>
    </citation>
    <scope>NUCLEOTIDE SEQUENCE [LARGE SCALE GENOMIC DNA]</scope>
</reference>
<feature type="region of interest" description="Disordered" evidence="1">
    <location>
        <begin position="266"/>
        <end position="321"/>
    </location>
</feature>
<dbReference type="OrthoDB" id="10459147at2759"/>
<feature type="compositionally biased region" description="Low complexity" evidence="1">
    <location>
        <begin position="273"/>
        <end position="293"/>
    </location>
</feature>
<sequence length="390" mass="42022">MSPSESDGKVEGIMELCENRGNCKPLIFCVVARDAGVPSKALLPRARHLMGEVGVNNLSLDMTEMYVQHMVDAVEGVDPDLLQYIYESSGGNPYGVDAVVSELRHRGTVHVSEGRLEISEGTRLRKEYPEVLIGMALATFEKLPPRYQDLVKNVAVCCQESDSDALNLEDLAETLDYPIEELLQSCRHLVSQGVFRAVMPMTTKMIRSSQEARRGTMTFTPSNSPHNVRCPSDMELSAISFTSQLLLHVVLSLVLHSQKETIRNRIEERPETVEPVGPVGPVGPVEPVKQGPPAHDAPSQHVSEALEPQESDPEPAEPPVVNVVDVGSTVSSGESNAARDEDGMAYVTGGSVAAAAAATANEKDVDAKLVAARDAHEGSGVCFAPWNCCG</sequence>
<feature type="compositionally biased region" description="Polar residues" evidence="1">
    <location>
        <begin position="217"/>
        <end position="226"/>
    </location>
</feature>
<evidence type="ECO:0000313" key="5">
    <source>
        <dbReference type="Proteomes" id="UP001152797"/>
    </source>
</evidence>
<comment type="caution">
    <text evidence="2">The sequence shown here is derived from an EMBL/GenBank/DDBJ whole genome shotgun (WGS) entry which is preliminary data.</text>
</comment>
<organism evidence="2">
    <name type="scientific">Cladocopium goreaui</name>
    <dbReference type="NCBI Taxonomy" id="2562237"/>
    <lineage>
        <taxon>Eukaryota</taxon>
        <taxon>Sar</taxon>
        <taxon>Alveolata</taxon>
        <taxon>Dinophyceae</taxon>
        <taxon>Suessiales</taxon>
        <taxon>Symbiodiniaceae</taxon>
        <taxon>Cladocopium</taxon>
    </lineage>
</organism>
<proteinExistence type="predicted"/>
<evidence type="ECO:0000313" key="3">
    <source>
        <dbReference type="EMBL" id="CAL1131545.1"/>
    </source>
</evidence>
<dbReference type="EMBL" id="CAMXCT010000391">
    <property type="protein sequence ID" value="CAI3978170.1"/>
    <property type="molecule type" value="Genomic_DNA"/>
</dbReference>
<dbReference type="Proteomes" id="UP001152797">
    <property type="component" value="Unassembled WGS sequence"/>
</dbReference>
<accession>A0A9P1FKT9</accession>
<feature type="region of interest" description="Disordered" evidence="1">
    <location>
        <begin position="207"/>
        <end position="228"/>
    </location>
</feature>